<sequence>MVRDYTIKSLLQEGINILNEGDFKTPLLDAQLILCYTLGVDKLYIYTHPNDKVNVETVDKFFEFINRRREGYPVQYIIQKQEFMGLEFNVAEGVLIPRPDTEILVEKVIEIVDNSLLKGKKRINIVDIGTGSGAITLSLAYYLKNAFVYSIDISEKALDVAKENSRKFGLEDRVLFLEGSLFKPLSTLNLDNNIDIVVSNPPYIPTDEIEKLQIEVSKYEPRTALDGGEDGLDYYREIVKDLSKYLTDNGVIAFEIGYNQAQDVKELLVNSGLFKKIEIIKDLSGHDRVVVGENLCL</sequence>
<feature type="binding site" evidence="4">
    <location>
        <begin position="129"/>
        <end position="133"/>
    </location>
    <ligand>
        <name>S-adenosyl-L-methionine</name>
        <dbReference type="ChEBI" id="CHEBI:59789"/>
    </ligand>
</feature>
<feature type="binding site" evidence="4">
    <location>
        <begin position="200"/>
        <end position="203"/>
    </location>
    <ligand>
        <name>substrate</name>
    </ligand>
</feature>
<feature type="domain" description="Release factor glutamine methyltransferase N-terminal" evidence="6">
    <location>
        <begin position="10"/>
        <end position="78"/>
    </location>
</feature>
<proteinExistence type="inferred from homology"/>
<comment type="catalytic activity">
    <reaction evidence="4">
        <text>L-glutaminyl-[peptide chain release factor] + S-adenosyl-L-methionine = N(5)-methyl-L-glutaminyl-[peptide chain release factor] + S-adenosyl-L-homocysteine + H(+)</text>
        <dbReference type="Rhea" id="RHEA:42896"/>
        <dbReference type="Rhea" id="RHEA-COMP:10271"/>
        <dbReference type="Rhea" id="RHEA-COMP:10272"/>
        <dbReference type="ChEBI" id="CHEBI:15378"/>
        <dbReference type="ChEBI" id="CHEBI:30011"/>
        <dbReference type="ChEBI" id="CHEBI:57856"/>
        <dbReference type="ChEBI" id="CHEBI:59789"/>
        <dbReference type="ChEBI" id="CHEBI:61891"/>
        <dbReference type="EC" id="2.1.1.297"/>
    </reaction>
</comment>
<evidence type="ECO:0000259" key="5">
    <source>
        <dbReference type="Pfam" id="PF13847"/>
    </source>
</evidence>
<dbReference type="Proteomes" id="UP000464452">
    <property type="component" value="Chromosome"/>
</dbReference>
<dbReference type="Pfam" id="PF13847">
    <property type="entry name" value="Methyltransf_31"/>
    <property type="match status" value="1"/>
</dbReference>
<dbReference type="PROSITE" id="PS00092">
    <property type="entry name" value="N6_MTASE"/>
    <property type="match status" value="1"/>
</dbReference>
<dbReference type="InterPro" id="IPR019874">
    <property type="entry name" value="RF_methyltr_PrmC"/>
</dbReference>
<dbReference type="InterPro" id="IPR040758">
    <property type="entry name" value="PrmC_N"/>
</dbReference>
<dbReference type="Gene3D" id="1.10.8.10">
    <property type="entry name" value="DNA helicase RuvA subunit, C-terminal domain"/>
    <property type="match status" value="1"/>
</dbReference>
<dbReference type="AlphaFoldDB" id="A0A6P1YHK1"/>
<gene>
    <name evidence="4 7" type="primary">prmC</name>
    <name evidence="7" type="ORF">G3A45_10530</name>
</gene>
<reference evidence="7 8" key="1">
    <citation type="submission" date="2020-02" db="EMBL/GenBank/DDBJ databases">
        <title>Thermophilic hydrogen producing bacteria, Caloranaerobacter azorensis.</title>
        <authorList>
            <person name="Baek K."/>
        </authorList>
    </citation>
    <scope>NUCLEOTIDE SEQUENCE [LARGE SCALE GENOMIC DNA]</scope>
    <source>
        <strain evidence="7 8">T3-1</strain>
    </source>
</reference>
<dbReference type="EMBL" id="CP048617">
    <property type="protein sequence ID" value="QIB27685.1"/>
    <property type="molecule type" value="Genomic_DNA"/>
</dbReference>
<keyword evidence="2 4" id="KW-0808">Transferase</keyword>
<dbReference type="PANTHER" id="PTHR18895">
    <property type="entry name" value="HEMK METHYLTRANSFERASE"/>
    <property type="match status" value="1"/>
</dbReference>
<protein>
    <recommendedName>
        <fullName evidence="4">Release factor glutamine methyltransferase</fullName>
        <shortName evidence="4">RF MTase</shortName>
        <ecNumber evidence="4">2.1.1.297</ecNumber>
    </recommendedName>
    <alternativeName>
        <fullName evidence="4">N5-glutamine methyltransferase PrmC</fullName>
    </alternativeName>
    <alternativeName>
        <fullName evidence="4">Protein-(glutamine-N5) MTase PrmC</fullName>
    </alternativeName>
    <alternativeName>
        <fullName evidence="4">Protein-glutamine N-methyltransferase PrmC</fullName>
    </alternativeName>
</protein>
<feature type="domain" description="Methyltransferase" evidence="5">
    <location>
        <begin position="120"/>
        <end position="210"/>
    </location>
</feature>
<dbReference type="SUPFAM" id="SSF53335">
    <property type="entry name" value="S-adenosyl-L-methionine-dependent methyltransferases"/>
    <property type="match status" value="1"/>
</dbReference>
<comment type="caution">
    <text evidence="4">Lacks conserved residue(s) required for the propagation of feature annotation.</text>
</comment>
<dbReference type="GO" id="GO:0032259">
    <property type="term" value="P:methylation"/>
    <property type="evidence" value="ECO:0007669"/>
    <property type="project" value="UniProtKB-KW"/>
</dbReference>
<keyword evidence="1 4" id="KW-0489">Methyltransferase</keyword>
<dbReference type="InterPro" id="IPR002052">
    <property type="entry name" value="DNA_methylase_N6_adenine_CS"/>
</dbReference>
<dbReference type="Pfam" id="PF17827">
    <property type="entry name" value="PrmC_N"/>
    <property type="match status" value="1"/>
</dbReference>
<dbReference type="InterPro" id="IPR029063">
    <property type="entry name" value="SAM-dependent_MTases_sf"/>
</dbReference>
<dbReference type="InterPro" id="IPR004556">
    <property type="entry name" value="HemK-like"/>
</dbReference>
<comment type="function">
    <text evidence="4">Methylates the class 1 translation termination release factors RF1/PrfA and RF2/PrfB on the glutamine residue of the universally conserved GGQ motif.</text>
</comment>
<name>A0A6P1YHK1_9FIRM</name>
<evidence type="ECO:0000259" key="6">
    <source>
        <dbReference type="Pfam" id="PF17827"/>
    </source>
</evidence>
<dbReference type="RefSeq" id="WP_163235480.1">
    <property type="nucleotide sequence ID" value="NZ_CP048617.1"/>
</dbReference>
<evidence type="ECO:0000313" key="8">
    <source>
        <dbReference type="Proteomes" id="UP000464452"/>
    </source>
</evidence>
<evidence type="ECO:0000256" key="2">
    <source>
        <dbReference type="ARBA" id="ARBA00022679"/>
    </source>
</evidence>
<dbReference type="GO" id="GO:0003676">
    <property type="term" value="F:nucleic acid binding"/>
    <property type="evidence" value="ECO:0007669"/>
    <property type="project" value="InterPro"/>
</dbReference>
<evidence type="ECO:0000256" key="1">
    <source>
        <dbReference type="ARBA" id="ARBA00022603"/>
    </source>
</evidence>
<dbReference type="NCBIfam" id="TIGR00536">
    <property type="entry name" value="hemK_fam"/>
    <property type="match status" value="1"/>
</dbReference>
<dbReference type="EC" id="2.1.1.297" evidence="4"/>
<comment type="similarity">
    <text evidence="4">Belongs to the protein N5-glutamine methyltransferase family. PrmC subfamily.</text>
</comment>
<dbReference type="GO" id="GO:0102559">
    <property type="term" value="F:peptide chain release factor N(5)-glutamine methyltransferase activity"/>
    <property type="evidence" value="ECO:0007669"/>
    <property type="project" value="UniProtKB-EC"/>
</dbReference>
<dbReference type="CDD" id="cd02440">
    <property type="entry name" value="AdoMet_MTases"/>
    <property type="match status" value="1"/>
</dbReference>
<dbReference type="NCBIfam" id="TIGR03534">
    <property type="entry name" value="RF_mod_PrmC"/>
    <property type="match status" value="1"/>
</dbReference>
<dbReference type="PANTHER" id="PTHR18895:SF74">
    <property type="entry name" value="MTRF1L RELEASE FACTOR GLUTAMINE METHYLTRANSFERASE"/>
    <property type="match status" value="1"/>
</dbReference>
<feature type="binding site" evidence="4">
    <location>
        <position position="200"/>
    </location>
    <ligand>
        <name>S-adenosyl-L-methionine</name>
        <dbReference type="ChEBI" id="CHEBI:59789"/>
    </ligand>
</feature>
<accession>A0A6P1YHK1</accession>
<dbReference type="HAMAP" id="MF_02126">
    <property type="entry name" value="RF_methyltr_PrmC"/>
    <property type="match status" value="1"/>
</dbReference>
<evidence type="ECO:0000256" key="4">
    <source>
        <dbReference type="HAMAP-Rule" id="MF_02126"/>
    </source>
</evidence>
<dbReference type="InterPro" id="IPR050320">
    <property type="entry name" value="N5-glutamine_MTase"/>
</dbReference>
<keyword evidence="3 4" id="KW-0949">S-adenosyl-L-methionine</keyword>
<dbReference type="InterPro" id="IPR025714">
    <property type="entry name" value="Methyltranfer_dom"/>
</dbReference>
<evidence type="ECO:0000313" key="7">
    <source>
        <dbReference type="EMBL" id="QIB27685.1"/>
    </source>
</evidence>
<organism evidence="7 8">
    <name type="scientific">Caloranaerobacter azorensis</name>
    <dbReference type="NCBI Taxonomy" id="116090"/>
    <lineage>
        <taxon>Bacteria</taxon>
        <taxon>Bacillati</taxon>
        <taxon>Bacillota</taxon>
        <taxon>Tissierellia</taxon>
        <taxon>Tissierellales</taxon>
        <taxon>Thermohalobacteraceae</taxon>
        <taxon>Caloranaerobacter</taxon>
    </lineage>
</organism>
<feature type="binding site" evidence="4">
    <location>
        <position position="152"/>
    </location>
    <ligand>
        <name>S-adenosyl-L-methionine</name>
        <dbReference type="ChEBI" id="CHEBI:59789"/>
    </ligand>
</feature>
<evidence type="ECO:0000256" key="3">
    <source>
        <dbReference type="ARBA" id="ARBA00022691"/>
    </source>
</evidence>
<dbReference type="Gene3D" id="3.40.50.150">
    <property type="entry name" value="Vaccinia Virus protein VP39"/>
    <property type="match status" value="1"/>
</dbReference>
<dbReference type="KEGG" id="cazo:G3A45_10530"/>